<protein>
    <submittedName>
        <fullName evidence="1">Uncharacterized protein</fullName>
    </submittedName>
</protein>
<reference evidence="1 2" key="1">
    <citation type="submission" date="2016-10" db="EMBL/GenBank/DDBJ databases">
        <authorList>
            <person name="de Groot N.N."/>
        </authorList>
    </citation>
    <scope>NUCLEOTIDE SEQUENCE [LARGE SCALE GENOMIC DNA]</scope>
    <source>
        <strain evidence="1 2">CGMCC 4.5598</strain>
    </source>
</reference>
<name>A0A1I0FVW0_9ACTN</name>
<proteinExistence type="predicted"/>
<accession>A0A1I0FVW0</accession>
<keyword evidence="2" id="KW-1185">Reference proteome</keyword>
<sequence length="124" mass="13857">MHPGTTDFWDGNWLASPVLVRVGGFIAKIDAGLRVEELRDFRVDLQRIYAEVQGRAVLSSMEHWVELIVDCHPRGSLSVAGTIADHPSMRNTLRFELEGLDQTDIPATVDALVSAEKRFPVLCR</sequence>
<dbReference type="Proteomes" id="UP000199361">
    <property type="component" value="Unassembled WGS sequence"/>
</dbReference>
<dbReference type="Pfam" id="PF24716">
    <property type="entry name" value="WapI"/>
    <property type="match status" value="1"/>
</dbReference>
<dbReference type="EMBL" id="FOHX01000003">
    <property type="protein sequence ID" value="SET62393.1"/>
    <property type="molecule type" value="Genomic_DNA"/>
</dbReference>
<dbReference type="AlphaFoldDB" id="A0A1I0FVW0"/>
<dbReference type="InterPro" id="IPR056510">
    <property type="entry name" value="WapI"/>
</dbReference>
<evidence type="ECO:0000313" key="1">
    <source>
        <dbReference type="EMBL" id="SET62393.1"/>
    </source>
</evidence>
<evidence type="ECO:0000313" key="2">
    <source>
        <dbReference type="Proteomes" id="UP000199361"/>
    </source>
</evidence>
<gene>
    <name evidence="1" type="ORF">SAMN05421811_103634</name>
</gene>
<organism evidence="1 2">
    <name type="scientific">Nonomuraea wenchangensis</name>
    <dbReference type="NCBI Taxonomy" id="568860"/>
    <lineage>
        <taxon>Bacteria</taxon>
        <taxon>Bacillati</taxon>
        <taxon>Actinomycetota</taxon>
        <taxon>Actinomycetes</taxon>
        <taxon>Streptosporangiales</taxon>
        <taxon>Streptosporangiaceae</taxon>
        <taxon>Nonomuraea</taxon>
    </lineage>
</organism>